<sequence length="607" mass="66415">MTIDQRRPRRQSIVKSNLALSMNRQNRLRRFKRCFCVWRSRDVIGAGVCPPGGALGCPVGESAADDQFVSGGVEKQGLTRLEYYTIDKTSSISFNTFTSDLPTSEDKLSESSFFMIDFNGDWDEPDVWSTPTPSPLSAEHDDDSSDAIDDLSDLKSQKPNENQPSSSSSIRNPPDLGDASFQPIEDHTIVNSNSDPEPSTPKALQSPLKLQSYLESTVQSTVLSSDLELPPSDSKFTTLPLVSGSWPTDEAFSDDGGFDHSPSSGFDDFDSREGFKNEQSNEDDEFGDFDDGEMTVGDDNFGGFTASVPLPPTLPAVPVVPFKLPDQCDESTLRAAIEPALDALFTDDKADSSQAWLASPPPAQKKRNEQRSTTESRQPPSILKSDDLQRTWRTLVDGGNGLGRPVEWKRSQIRRFHLVHLGIPVDLNDFLAPPPLAGKLLSIDTKRASRNANGQTNCLSPTVLSPYHGLILDQKRCQELIGLSEASLATQSAEQLSSIRDELEVLGRRASEMLVYKQQKRDRSIQDCKSYNTMISDLVLAAQKIQMASPGSTKRASSINLGSSSISSSSSKWPSLARSNSHQNKQHATHLTTSPPPMTDPSASKSN</sequence>
<feature type="region of interest" description="Disordered" evidence="1">
    <location>
        <begin position="352"/>
        <end position="388"/>
    </location>
</feature>
<dbReference type="AlphaFoldDB" id="A0A2N5V582"/>
<dbReference type="InterPro" id="IPR031355">
    <property type="entry name" value="YBL010C/LAA2-like"/>
</dbReference>
<name>A0A2N5V582_9BASI</name>
<evidence type="ECO:0000313" key="2">
    <source>
        <dbReference type="EMBL" id="PLW45161.1"/>
    </source>
</evidence>
<accession>A0A2N5V582</accession>
<dbReference type="Proteomes" id="UP000235392">
    <property type="component" value="Unassembled WGS sequence"/>
</dbReference>
<feature type="region of interest" description="Disordered" evidence="1">
    <location>
        <begin position="124"/>
        <end position="208"/>
    </location>
</feature>
<feature type="compositionally biased region" description="Polar residues" evidence="1">
    <location>
        <begin position="159"/>
        <end position="171"/>
    </location>
</feature>
<evidence type="ECO:0000256" key="1">
    <source>
        <dbReference type="SAM" id="MobiDB-lite"/>
    </source>
</evidence>
<feature type="compositionally biased region" description="Low complexity" evidence="1">
    <location>
        <begin position="557"/>
        <end position="579"/>
    </location>
</feature>
<dbReference type="EMBL" id="PGCI01000051">
    <property type="protein sequence ID" value="PLW45161.1"/>
    <property type="molecule type" value="Genomic_DNA"/>
</dbReference>
<proteinExistence type="predicted"/>
<dbReference type="PANTHER" id="PTHR38698">
    <property type="entry name" value="EXPRESSED PROTEIN"/>
    <property type="match status" value="1"/>
</dbReference>
<reference evidence="2 3" key="1">
    <citation type="submission" date="2017-11" db="EMBL/GenBank/DDBJ databases">
        <title>De novo assembly and phasing of dikaryotic genomes from two isolates of Puccinia coronata f. sp. avenae, the causal agent of oat crown rust.</title>
        <authorList>
            <person name="Miller M.E."/>
            <person name="Zhang Y."/>
            <person name="Omidvar V."/>
            <person name="Sperschneider J."/>
            <person name="Schwessinger B."/>
            <person name="Raley C."/>
            <person name="Palmer J.M."/>
            <person name="Garnica D."/>
            <person name="Upadhyaya N."/>
            <person name="Rathjen J."/>
            <person name="Taylor J.M."/>
            <person name="Park R.F."/>
            <person name="Dodds P.N."/>
            <person name="Hirsch C.D."/>
            <person name="Kianian S.F."/>
            <person name="Figueroa M."/>
        </authorList>
    </citation>
    <scope>NUCLEOTIDE SEQUENCE [LARGE SCALE GENOMIC DNA]</scope>
    <source>
        <strain evidence="2">12SD80</strain>
    </source>
</reference>
<comment type="caution">
    <text evidence="2">The sequence shown here is derived from an EMBL/GenBank/DDBJ whole genome shotgun (WGS) entry which is preliminary data.</text>
</comment>
<evidence type="ECO:0000313" key="3">
    <source>
        <dbReference type="Proteomes" id="UP000235392"/>
    </source>
</evidence>
<feature type="compositionally biased region" description="Acidic residues" evidence="1">
    <location>
        <begin position="280"/>
        <end position="293"/>
    </location>
</feature>
<dbReference type="Pfam" id="PF17104">
    <property type="entry name" value="YBL010C_LAA2"/>
    <property type="match status" value="1"/>
</dbReference>
<protein>
    <submittedName>
        <fullName evidence="2">Uncharacterized protein</fullName>
    </submittedName>
</protein>
<gene>
    <name evidence="2" type="ORF">PCASD_04563</name>
</gene>
<feature type="region of interest" description="Disordered" evidence="1">
    <location>
        <begin position="224"/>
        <end position="297"/>
    </location>
</feature>
<feature type="compositionally biased region" description="Low complexity" evidence="1">
    <location>
        <begin position="224"/>
        <end position="234"/>
    </location>
</feature>
<organism evidence="2 3">
    <name type="scientific">Puccinia coronata f. sp. avenae</name>
    <dbReference type="NCBI Taxonomy" id="200324"/>
    <lineage>
        <taxon>Eukaryota</taxon>
        <taxon>Fungi</taxon>
        <taxon>Dikarya</taxon>
        <taxon>Basidiomycota</taxon>
        <taxon>Pucciniomycotina</taxon>
        <taxon>Pucciniomycetes</taxon>
        <taxon>Pucciniales</taxon>
        <taxon>Pucciniaceae</taxon>
        <taxon>Puccinia</taxon>
    </lineage>
</organism>
<feature type="compositionally biased region" description="Acidic residues" evidence="1">
    <location>
        <begin position="140"/>
        <end position="151"/>
    </location>
</feature>
<feature type="region of interest" description="Disordered" evidence="1">
    <location>
        <begin position="549"/>
        <end position="607"/>
    </location>
</feature>
<dbReference type="PANTHER" id="PTHR38698:SF1">
    <property type="entry name" value="FUNGAL PROTEIN"/>
    <property type="match status" value="1"/>
</dbReference>